<dbReference type="PROSITE" id="PS00105">
    <property type="entry name" value="AA_TRANSFER_CLASS_1"/>
    <property type="match status" value="1"/>
</dbReference>
<evidence type="ECO:0000256" key="7">
    <source>
        <dbReference type="ARBA" id="ARBA00023102"/>
    </source>
</evidence>
<gene>
    <name evidence="12" type="ORF">SAMN05444280_13318</name>
</gene>
<dbReference type="AlphaFoldDB" id="A0A1M6MI80"/>
<sequence>MQAIILAAGMGKRLKELTSENTKCMVKVNGTSLIERMLSQLDMKNLTKIIIVIGYQGQNLKEFVLSLKLKTKIVFIENEYYYKTNNIYSLFLAKDFLITENTLLFESDLIFEDSLIDKLIENDYPNLVLTAKYESWMDGTVLTMDKENNITSFLGKKDFDFSNFKNYYKTVNIYKFSRKFSTTHYVPFLEAYCQALGNNEYYEQVLKVISLLDKPEIKALPLKNELWYEIDDIQDLDIAETIFTGSESEKLKKYQNRYGGYWRYPKLIDFCYLVNPYYPTPRLLTELKTNFDKLIREYPSGLNINNLLISKYFGIKKDFICIGNGAAEIIKSLMSITNHKVGIITPTFEEYPNRLKKDNVVNFVPKNKNYSYNTNDLINFFENENISTLILINPDNPSGNYIKKDNVIDLIKWANLKKIRIILDESFIDFIDSEEQGSLLENNILEKYQNLIIIKSISKSFGVPGLRLGFAASGNIKLIEKIKKDVTIWNINSFAEFYLQIFGKYKDDYKKTIEKFKESRNDFSSKLKDIQIIRILPSQANYFLCEVKNFSATKLAEILLSQYNILVKDLSQKKGFHGNQYIRINIKTKDENNLLVDALLDIQSKIN</sequence>
<comment type="catalytic activity">
    <reaction evidence="8">
        <text>L-histidinol phosphate + 2-oxoglutarate = 3-(imidazol-4-yl)-2-oxopropyl phosphate + L-glutamate</text>
        <dbReference type="Rhea" id="RHEA:23744"/>
        <dbReference type="ChEBI" id="CHEBI:16810"/>
        <dbReference type="ChEBI" id="CHEBI:29985"/>
        <dbReference type="ChEBI" id="CHEBI:57766"/>
        <dbReference type="ChEBI" id="CHEBI:57980"/>
        <dbReference type="EC" id="2.6.1.9"/>
    </reaction>
</comment>
<keyword evidence="13" id="KW-1185">Reference proteome</keyword>
<dbReference type="PANTHER" id="PTHR43643:SF6">
    <property type="entry name" value="HISTIDINOL-PHOSPHATE AMINOTRANSFERASE"/>
    <property type="match status" value="1"/>
</dbReference>
<dbReference type="InterPro" id="IPR005835">
    <property type="entry name" value="NTP_transferase_dom"/>
</dbReference>
<organism evidence="12 13">
    <name type="scientific">Tangfeifania diversioriginum</name>
    <dbReference type="NCBI Taxonomy" id="1168035"/>
    <lineage>
        <taxon>Bacteria</taxon>
        <taxon>Pseudomonadati</taxon>
        <taxon>Bacteroidota</taxon>
        <taxon>Bacteroidia</taxon>
        <taxon>Marinilabiliales</taxon>
        <taxon>Prolixibacteraceae</taxon>
        <taxon>Tangfeifania</taxon>
    </lineage>
</organism>
<comment type="pathway">
    <text evidence="1">Amino-acid biosynthesis; L-histidine biosynthesis; L-histidine from 5-phospho-alpha-D-ribose 1-diphosphate: step 7/9.</text>
</comment>
<evidence type="ECO:0000259" key="10">
    <source>
        <dbReference type="Pfam" id="PF00155"/>
    </source>
</evidence>
<dbReference type="Proteomes" id="UP000184050">
    <property type="component" value="Unassembled WGS sequence"/>
</dbReference>
<dbReference type="InterPro" id="IPR050106">
    <property type="entry name" value="HistidinolP_aminotransfase"/>
</dbReference>
<comment type="cofactor">
    <cofactor evidence="9">
        <name>pyridoxal 5'-phosphate</name>
        <dbReference type="ChEBI" id="CHEBI:597326"/>
    </cofactor>
</comment>
<keyword evidence="5 9" id="KW-0808">Transferase</keyword>
<evidence type="ECO:0000256" key="9">
    <source>
        <dbReference type="RuleBase" id="RU000481"/>
    </source>
</evidence>
<dbReference type="EC" id="2.6.1.-" evidence="9"/>
<dbReference type="CDD" id="cd02523">
    <property type="entry name" value="PC_cytidylyltransferase"/>
    <property type="match status" value="1"/>
</dbReference>
<dbReference type="Pfam" id="PF00483">
    <property type="entry name" value="NTP_transferase"/>
    <property type="match status" value="1"/>
</dbReference>
<proteinExistence type="inferred from homology"/>
<dbReference type="EMBL" id="FQZE01000033">
    <property type="protein sequence ID" value="SHJ83148.1"/>
    <property type="molecule type" value="Genomic_DNA"/>
</dbReference>
<feature type="domain" description="Aminotransferase class I/classII large" evidence="10">
    <location>
        <begin position="309"/>
        <end position="599"/>
    </location>
</feature>
<feature type="domain" description="Nucleotidyl transferase" evidence="11">
    <location>
        <begin position="3"/>
        <end position="115"/>
    </location>
</feature>
<dbReference type="OrthoDB" id="9813880at2"/>
<dbReference type="PANTHER" id="PTHR43643">
    <property type="entry name" value="HISTIDINOL-PHOSPHATE AMINOTRANSFERASE 2"/>
    <property type="match status" value="1"/>
</dbReference>
<dbReference type="InterPro" id="IPR004838">
    <property type="entry name" value="NHTrfase_class1_PyrdxlP-BS"/>
</dbReference>
<dbReference type="GO" id="GO:0030170">
    <property type="term" value="F:pyridoxal phosphate binding"/>
    <property type="evidence" value="ECO:0007669"/>
    <property type="project" value="InterPro"/>
</dbReference>
<evidence type="ECO:0000256" key="3">
    <source>
        <dbReference type="ARBA" id="ARBA00022576"/>
    </source>
</evidence>
<dbReference type="Gene3D" id="3.40.640.10">
    <property type="entry name" value="Type I PLP-dependent aspartate aminotransferase-like (Major domain)"/>
    <property type="match status" value="1"/>
</dbReference>
<evidence type="ECO:0000256" key="4">
    <source>
        <dbReference type="ARBA" id="ARBA00022605"/>
    </source>
</evidence>
<dbReference type="Pfam" id="PF00155">
    <property type="entry name" value="Aminotran_1_2"/>
    <property type="match status" value="1"/>
</dbReference>
<dbReference type="CDD" id="cd00609">
    <property type="entry name" value="AAT_like"/>
    <property type="match status" value="1"/>
</dbReference>
<evidence type="ECO:0000256" key="5">
    <source>
        <dbReference type="ARBA" id="ARBA00022679"/>
    </source>
</evidence>
<dbReference type="InterPro" id="IPR015422">
    <property type="entry name" value="PyrdxlP-dep_Trfase_small"/>
</dbReference>
<protein>
    <recommendedName>
        <fullName evidence="9">Aminotransferase</fullName>
        <ecNumber evidence="9">2.6.1.-</ecNumber>
    </recommendedName>
</protein>
<name>A0A1M6MI80_9BACT</name>
<evidence type="ECO:0000256" key="1">
    <source>
        <dbReference type="ARBA" id="ARBA00005011"/>
    </source>
</evidence>
<evidence type="ECO:0000256" key="8">
    <source>
        <dbReference type="ARBA" id="ARBA00047481"/>
    </source>
</evidence>
<accession>A0A1M6MI80</accession>
<reference evidence="12 13" key="1">
    <citation type="submission" date="2016-11" db="EMBL/GenBank/DDBJ databases">
        <authorList>
            <person name="Jaros S."/>
            <person name="Januszkiewicz K."/>
            <person name="Wedrychowicz H."/>
        </authorList>
    </citation>
    <scope>NUCLEOTIDE SEQUENCE [LARGE SCALE GENOMIC DNA]</scope>
    <source>
        <strain evidence="12 13">DSM 27063</strain>
    </source>
</reference>
<evidence type="ECO:0000313" key="13">
    <source>
        <dbReference type="Proteomes" id="UP000184050"/>
    </source>
</evidence>
<comment type="similarity">
    <text evidence="2">Belongs to the class-II pyridoxal-phosphate-dependent aminotransferase family. Histidinol-phosphate aminotransferase subfamily.</text>
</comment>
<dbReference type="InterPro" id="IPR029044">
    <property type="entry name" value="Nucleotide-diphossugar_trans"/>
</dbReference>
<evidence type="ECO:0000256" key="2">
    <source>
        <dbReference type="ARBA" id="ARBA00007970"/>
    </source>
</evidence>
<evidence type="ECO:0000256" key="6">
    <source>
        <dbReference type="ARBA" id="ARBA00022898"/>
    </source>
</evidence>
<dbReference type="STRING" id="1168035.SAMN05444280_13318"/>
<dbReference type="SUPFAM" id="SSF53448">
    <property type="entry name" value="Nucleotide-diphospho-sugar transferases"/>
    <property type="match status" value="1"/>
</dbReference>
<dbReference type="Gene3D" id="3.90.1150.10">
    <property type="entry name" value="Aspartate Aminotransferase, domain 1"/>
    <property type="match status" value="1"/>
</dbReference>
<dbReference type="InterPro" id="IPR004839">
    <property type="entry name" value="Aminotransferase_I/II_large"/>
</dbReference>
<keyword evidence="4" id="KW-0028">Amino-acid biosynthesis</keyword>
<evidence type="ECO:0000313" key="12">
    <source>
        <dbReference type="EMBL" id="SHJ83148.1"/>
    </source>
</evidence>
<dbReference type="GO" id="GO:0000105">
    <property type="term" value="P:L-histidine biosynthetic process"/>
    <property type="evidence" value="ECO:0007669"/>
    <property type="project" value="UniProtKB-KW"/>
</dbReference>
<evidence type="ECO:0000259" key="11">
    <source>
        <dbReference type="Pfam" id="PF00483"/>
    </source>
</evidence>
<keyword evidence="3 9" id="KW-0032">Aminotransferase</keyword>
<keyword evidence="6" id="KW-0663">Pyridoxal phosphate</keyword>
<comment type="similarity">
    <text evidence="9">Belongs to the class-I pyridoxal-phosphate-dependent aminotransferase family.</text>
</comment>
<dbReference type="Gene3D" id="3.90.550.10">
    <property type="entry name" value="Spore Coat Polysaccharide Biosynthesis Protein SpsA, Chain A"/>
    <property type="match status" value="1"/>
</dbReference>
<keyword evidence="7" id="KW-0368">Histidine biosynthesis</keyword>
<dbReference type="InterPro" id="IPR015421">
    <property type="entry name" value="PyrdxlP-dep_Trfase_major"/>
</dbReference>
<dbReference type="GO" id="GO:0004400">
    <property type="term" value="F:histidinol-phosphate transaminase activity"/>
    <property type="evidence" value="ECO:0007669"/>
    <property type="project" value="UniProtKB-EC"/>
</dbReference>
<dbReference type="RefSeq" id="WP_073172523.1">
    <property type="nucleotide sequence ID" value="NZ_FQZE01000033.1"/>
</dbReference>
<dbReference type="InterPro" id="IPR015424">
    <property type="entry name" value="PyrdxlP-dep_Trfase"/>
</dbReference>
<dbReference type="SUPFAM" id="SSF53383">
    <property type="entry name" value="PLP-dependent transferases"/>
    <property type="match status" value="1"/>
</dbReference>